<comment type="caution">
    <text evidence="1">The sequence shown here is derived from an EMBL/GenBank/DDBJ whole genome shotgun (WGS) entry which is preliminary data.</text>
</comment>
<proteinExistence type="predicted"/>
<gene>
    <name evidence="1" type="ORF">HPB51_029727</name>
</gene>
<dbReference type="Proteomes" id="UP000821866">
    <property type="component" value="Unassembled WGS sequence"/>
</dbReference>
<protein>
    <submittedName>
        <fullName evidence="1">Uncharacterized protein</fullName>
    </submittedName>
</protein>
<evidence type="ECO:0000313" key="1">
    <source>
        <dbReference type="EMBL" id="KAH7931699.1"/>
    </source>
</evidence>
<sequence>MLLRQKLPSDCGAKLEEFQRYGLNLCSLSQMPLGHIGNTDQALIFLCMPMSRTIIETGAPQVRLRTLDNEKTRPTVMLACLVDELKLPPYIILRRKTIPKELFPRDMIVLGQEETMDHLPEKSPD</sequence>
<dbReference type="AlphaFoldDB" id="A0A9J6CTE8"/>
<evidence type="ECO:0000313" key="2">
    <source>
        <dbReference type="Proteomes" id="UP000821866"/>
    </source>
</evidence>
<dbReference type="EMBL" id="JABSTU010006872">
    <property type="protein sequence ID" value="KAH7931699.1"/>
    <property type="molecule type" value="Genomic_DNA"/>
</dbReference>
<reference evidence="1" key="1">
    <citation type="journal article" date="2020" name="Cell">
        <title>Large-Scale Comparative Analyses of Tick Genomes Elucidate Their Genetic Diversity and Vector Capacities.</title>
        <authorList>
            <consortium name="Tick Genome and Microbiome Consortium (TIGMIC)"/>
            <person name="Jia N."/>
            <person name="Wang J."/>
            <person name="Shi W."/>
            <person name="Du L."/>
            <person name="Sun Y."/>
            <person name="Zhan W."/>
            <person name="Jiang J.F."/>
            <person name="Wang Q."/>
            <person name="Zhang B."/>
            <person name="Ji P."/>
            <person name="Bell-Sakyi L."/>
            <person name="Cui X.M."/>
            <person name="Yuan T.T."/>
            <person name="Jiang B.G."/>
            <person name="Yang W.F."/>
            <person name="Lam T.T."/>
            <person name="Chang Q.C."/>
            <person name="Ding S.J."/>
            <person name="Wang X.J."/>
            <person name="Zhu J.G."/>
            <person name="Ruan X.D."/>
            <person name="Zhao L."/>
            <person name="Wei J.T."/>
            <person name="Ye R.Z."/>
            <person name="Que T.C."/>
            <person name="Du C.H."/>
            <person name="Zhou Y.H."/>
            <person name="Cheng J.X."/>
            <person name="Dai P.F."/>
            <person name="Guo W.B."/>
            <person name="Han X.H."/>
            <person name="Huang E.J."/>
            <person name="Li L.F."/>
            <person name="Wei W."/>
            <person name="Gao Y.C."/>
            <person name="Liu J.Z."/>
            <person name="Shao H.Z."/>
            <person name="Wang X."/>
            <person name="Wang C.C."/>
            <person name="Yang T.C."/>
            <person name="Huo Q.B."/>
            <person name="Li W."/>
            <person name="Chen H.Y."/>
            <person name="Chen S.E."/>
            <person name="Zhou L.G."/>
            <person name="Ni X.B."/>
            <person name="Tian J.H."/>
            <person name="Sheng Y."/>
            <person name="Liu T."/>
            <person name="Pan Y.S."/>
            <person name="Xia L.Y."/>
            <person name="Li J."/>
            <person name="Zhao F."/>
            <person name="Cao W.C."/>
        </authorList>
    </citation>
    <scope>NUCLEOTIDE SEQUENCE</scope>
    <source>
        <strain evidence="1">Rmic-2018</strain>
    </source>
</reference>
<keyword evidence="2" id="KW-1185">Reference proteome</keyword>
<name>A0A9J6CTE8_RHIMP</name>
<accession>A0A9J6CTE8</accession>
<organism evidence="1 2">
    <name type="scientific">Rhipicephalus microplus</name>
    <name type="common">Cattle tick</name>
    <name type="synonym">Boophilus microplus</name>
    <dbReference type="NCBI Taxonomy" id="6941"/>
    <lineage>
        <taxon>Eukaryota</taxon>
        <taxon>Metazoa</taxon>
        <taxon>Ecdysozoa</taxon>
        <taxon>Arthropoda</taxon>
        <taxon>Chelicerata</taxon>
        <taxon>Arachnida</taxon>
        <taxon>Acari</taxon>
        <taxon>Parasitiformes</taxon>
        <taxon>Ixodida</taxon>
        <taxon>Ixodoidea</taxon>
        <taxon>Ixodidae</taxon>
        <taxon>Rhipicephalinae</taxon>
        <taxon>Rhipicephalus</taxon>
        <taxon>Boophilus</taxon>
    </lineage>
</organism>
<reference evidence="1" key="2">
    <citation type="submission" date="2021-09" db="EMBL/GenBank/DDBJ databases">
        <authorList>
            <person name="Jia N."/>
            <person name="Wang J."/>
            <person name="Shi W."/>
            <person name="Du L."/>
            <person name="Sun Y."/>
            <person name="Zhan W."/>
            <person name="Jiang J."/>
            <person name="Wang Q."/>
            <person name="Zhang B."/>
            <person name="Ji P."/>
            <person name="Sakyi L.B."/>
            <person name="Cui X."/>
            <person name="Yuan T."/>
            <person name="Jiang B."/>
            <person name="Yang W."/>
            <person name="Lam T.T.-Y."/>
            <person name="Chang Q."/>
            <person name="Ding S."/>
            <person name="Wang X."/>
            <person name="Zhu J."/>
            <person name="Ruan X."/>
            <person name="Zhao L."/>
            <person name="Wei J."/>
            <person name="Que T."/>
            <person name="Du C."/>
            <person name="Cheng J."/>
            <person name="Dai P."/>
            <person name="Han X."/>
            <person name="Huang E."/>
            <person name="Gao Y."/>
            <person name="Liu J."/>
            <person name="Shao H."/>
            <person name="Ye R."/>
            <person name="Li L."/>
            <person name="Wei W."/>
            <person name="Wang X."/>
            <person name="Wang C."/>
            <person name="Huo Q."/>
            <person name="Li W."/>
            <person name="Guo W."/>
            <person name="Chen H."/>
            <person name="Chen S."/>
            <person name="Zhou L."/>
            <person name="Zhou L."/>
            <person name="Ni X."/>
            <person name="Tian J."/>
            <person name="Zhou Y."/>
            <person name="Sheng Y."/>
            <person name="Liu T."/>
            <person name="Pan Y."/>
            <person name="Xia L."/>
            <person name="Li J."/>
            <person name="Zhao F."/>
            <person name="Cao W."/>
        </authorList>
    </citation>
    <scope>NUCLEOTIDE SEQUENCE</scope>
    <source>
        <strain evidence="1">Rmic-2018</strain>
        <tissue evidence="1">Larvae</tissue>
    </source>
</reference>